<comment type="caution">
    <text evidence="1">The sequence shown here is derived from an EMBL/GenBank/DDBJ whole genome shotgun (WGS) entry which is preliminary data.</text>
</comment>
<sequence>MKLPSQSFCFLRELVFVKHWGQSRAPITASQASSSPDCAPPRNFSAAAPLLSPPPSWLQVGVLLLSRQAQPHFRRELFHLPQASPPSEFRYGEEKASMVTIVEFRLFANRVLRLLDFNKVTPNS</sequence>
<gene>
    <name evidence="1" type="ORF">Bca52824_023781</name>
</gene>
<evidence type="ECO:0000313" key="2">
    <source>
        <dbReference type="Proteomes" id="UP000886595"/>
    </source>
</evidence>
<dbReference type="AlphaFoldDB" id="A0A8X7VIX9"/>
<protein>
    <submittedName>
        <fullName evidence="1">Uncharacterized protein</fullName>
    </submittedName>
</protein>
<reference evidence="1 2" key="1">
    <citation type="submission" date="2020-02" db="EMBL/GenBank/DDBJ databases">
        <authorList>
            <person name="Ma Q."/>
            <person name="Huang Y."/>
            <person name="Song X."/>
            <person name="Pei D."/>
        </authorList>
    </citation>
    <scope>NUCLEOTIDE SEQUENCE [LARGE SCALE GENOMIC DNA]</scope>
    <source>
        <strain evidence="1">Sxm20200214</strain>
        <tissue evidence="1">Leaf</tissue>
    </source>
</reference>
<organism evidence="1 2">
    <name type="scientific">Brassica carinata</name>
    <name type="common">Ethiopian mustard</name>
    <name type="synonym">Abyssinian cabbage</name>
    <dbReference type="NCBI Taxonomy" id="52824"/>
    <lineage>
        <taxon>Eukaryota</taxon>
        <taxon>Viridiplantae</taxon>
        <taxon>Streptophyta</taxon>
        <taxon>Embryophyta</taxon>
        <taxon>Tracheophyta</taxon>
        <taxon>Spermatophyta</taxon>
        <taxon>Magnoliopsida</taxon>
        <taxon>eudicotyledons</taxon>
        <taxon>Gunneridae</taxon>
        <taxon>Pentapetalae</taxon>
        <taxon>rosids</taxon>
        <taxon>malvids</taxon>
        <taxon>Brassicales</taxon>
        <taxon>Brassicaceae</taxon>
        <taxon>Brassiceae</taxon>
        <taxon>Brassica</taxon>
    </lineage>
</organism>
<dbReference type="EMBL" id="JAAMPC010000005">
    <property type="protein sequence ID" value="KAG2312224.1"/>
    <property type="molecule type" value="Genomic_DNA"/>
</dbReference>
<accession>A0A8X7VIX9</accession>
<proteinExistence type="predicted"/>
<dbReference type="Proteomes" id="UP000886595">
    <property type="component" value="Unassembled WGS sequence"/>
</dbReference>
<name>A0A8X7VIX9_BRACI</name>
<evidence type="ECO:0000313" key="1">
    <source>
        <dbReference type="EMBL" id="KAG2312224.1"/>
    </source>
</evidence>
<keyword evidence="2" id="KW-1185">Reference proteome</keyword>